<name>A0A3S9PE86_STRLT</name>
<sequence>MNTELRKRARRALDGPSGWAVSGEAVTGGGVPGEAGEPVEGARPGAEAAAPAAAPAVTGPAQQGE</sequence>
<dbReference type="AlphaFoldDB" id="A0A3S9PE86"/>
<dbReference type="RefSeq" id="WP_126913211.1">
    <property type="nucleotide sequence ID" value="NZ_CP034587.1"/>
</dbReference>
<feature type="compositionally biased region" description="Low complexity" evidence="1">
    <location>
        <begin position="34"/>
        <end position="65"/>
    </location>
</feature>
<protein>
    <submittedName>
        <fullName evidence="2">Uncharacterized protein</fullName>
    </submittedName>
</protein>
<dbReference type="EMBL" id="CP034587">
    <property type="protein sequence ID" value="AZQ70647.1"/>
    <property type="molecule type" value="Genomic_DNA"/>
</dbReference>
<feature type="region of interest" description="Disordered" evidence="1">
    <location>
        <begin position="1"/>
        <end position="65"/>
    </location>
</feature>
<gene>
    <name evidence="2" type="ORF">EKH77_04915</name>
</gene>
<dbReference type="Proteomes" id="UP000267900">
    <property type="component" value="Chromosome"/>
</dbReference>
<accession>A0A3S9PE86</accession>
<keyword evidence="3" id="KW-1185">Reference proteome</keyword>
<evidence type="ECO:0000313" key="2">
    <source>
        <dbReference type="EMBL" id="AZQ70647.1"/>
    </source>
</evidence>
<evidence type="ECO:0000313" key="3">
    <source>
        <dbReference type="Proteomes" id="UP000267900"/>
    </source>
</evidence>
<proteinExistence type="predicted"/>
<organism evidence="2 3">
    <name type="scientific">Streptomyces luteoverticillatus</name>
    <name type="common">Streptoverticillium luteoverticillatus</name>
    <dbReference type="NCBI Taxonomy" id="66425"/>
    <lineage>
        <taxon>Bacteria</taxon>
        <taxon>Bacillati</taxon>
        <taxon>Actinomycetota</taxon>
        <taxon>Actinomycetes</taxon>
        <taxon>Kitasatosporales</taxon>
        <taxon>Streptomycetaceae</taxon>
        <taxon>Streptomyces</taxon>
    </lineage>
</organism>
<evidence type="ECO:0000256" key="1">
    <source>
        <dbReference type="SAM" id="MobiDB-lite"/>
    </source>
</evidence>
<reference evidence="2 3" key="1">
    <citation type="submission" date="2018-12" db="EMBL/GenBank/DDBJ databases">
        <title>The whole draft genome of Streptomyce luteoverticillatus CGMCC 15060.</title>
        <authorList>
            <person name="Feng Z."/>
            <person name="Chen G."/>
            <person name="Zhang J."/>
            <person name="Zhu H."/>
            <person name="Yu X."/>
            <person name="Zhang W."/>
            <person name="Zhang X."/>
        </authorList>
    </citation>
    <scope>NUCLEOTIDE SEQUENCE [LARGE SCALE GENOMIC DNA]</scope>
    <source>
        <strain evidence="2 3">CGMCC 15060</strain>
    </source>
</reference>